<name>A7GWB5_CAMC5</name>
<keyword evidence="3" id="KW-1185">Reference proteome</keyword>
<dbReference type="EMBL" id="CP000767">
    <property type="protein sequence ID" value="EAU01160.1"/>
    <property type="molecule type" value="Genomic_DNA"/>
</dbReference>
<feature type="chain" id="PRO_5002707461" description="Periplasmic protein" evidence="1">
    <location>
        <begin position="25"/>
        <end position="265"/>
    </location>
</feature>
<evidence type="ECO:0000256" key="1">
    <source>
        <dbReference type="SAM" id="SignalP"/>
    </source>
</evidence>
<accession>A7GWB5</accession>
<dbReference type="Proteomes" id="UP000006380">
    <property type="component" value="Chromosome"/>
</dbReference>
<reference evidence="2" key="1">
    <citation type="submission" date="2016-07" db="EMBL/GenBank/DDBJ databases">
        <title>Comparative genomics of the Campylobacter concisus group.</title>
        <authorList>
            <person name="Miller W.G."/>
            <person name="Yee E."/>
            <person name="Chapman M.H."/>
            <person name="Huynh S."/>
            <person name="Bono J.L."/>
            <person name="On S.L.W."/>
            <person name="StLeger J."/>
            <person name="Foster G."/>
            <person name="Parker C.T."/>
        </authorList>
    </citation>
    <scope>NUCLEOTIDE SEQUENCE</scope>
    <source>
        <strain evidence="2">525.92</strain>
    </source>
</reference>
<dbReference type="HOGENOM" id="CLU_1048395_0_0_7"/>
<evidence type="ECO:0008006" key="4">
    <source>
        <dbReference type="Google" id="ProtNLM"/>
    </source>
</evidence>
<protein>
    <recommendedName>
        <fullName evidence="4">Periplasmic protein</fullName>
    </recommendedName>
</protein>
<dbReference type="RefSeq" id="WP_011991757.1">
    <property type="nucleotide sequence ID" value="NC_009715.2"/>
</dbReference>
<dbReference type="KEGG" id="ccv:CCV52592_0832"/>
<organism evidence="2 3">
    <name type="scientific">Campylobacter curvus (strain 525.92)</name>
    <dbReference type="NCBI Taxonomy" id="360105"/>
    <lineage>
        <taxon>Bacteria</taxon>
        <taxon>Pseudomonadati</taxon>
        <taxon>Campylobacterota</taxon>
        <taxon>Epsilonproteobacteria</taxon>
        <taxon>Campylobacterales</taxon>
        <taxon>Campylobacteraceae</taxon>
        <taxon>Campylobacter</taxon>
    </lineage>
</organism>
<sequence length="265" mass="28766">MVKFLALQALFCSLLFAASATLSAQALSADASAARSLFSDESKFIDEKGFVKTKEIVGLLQENGLFDAASFSSSSLNLKFTTSDEISPAIFVKALNFSLDMMGTNIARVNEFSNLSPISYSLIALKSGGIDPVLLAQALDASGFGILEFSRQSGNLVISLEAKDAQIKSGEPIFGEEFVLPRSAGAYFLNTGGASELEIVSNEPSRWVPLVRIYDKNLEQIVSFEEHKAMHKYDLQLPSDAKYVLISDNIDINNIKNDISVKLSK</sequence>
<dbReference type="STRING" id="360105.CCV52592_0832"/>
<gene>
    <name evidence="2" type="ORF">CCV52592_0832</name>
</gene>
<dbReference type="OrthoDB" id="5363193at2"/>
<feature type="signal peptide" evidence="1">
    <location>
        <begin position="1"/>
        <end position="24"/>
    </location>
</feature>
<evidence type="ECO:0000313" key="2">
    <source>
        <dbReference type="EMBL" id="EAU01160.1"/>
    </source>
</evidence>
<keyword evidence="1" id="KW-0732">Signal</keyword>
<proteinExistence type="predicted"/>
<evidence type="ECO:0000313" key="3">
    <source>
        <dbReference type="Proteomes" id="UP000006380"/>
    </source>
</evidence>
<dbReference type="AlphaFoldDB" id="A7GWB5"/>